<reference evidence="2" key="1">
    <citation type="submission" date="2014-09" db="EMBL/GenBank/DDBJ databases">
        <authorList>
            <person name="Magalhaes I.L.F."/>
            <person name="Oliveira U."/>
            <person name="Santos F.R."/>
            <person name="Vidigal T.H.D.A."/>
            <person name="Brescovit A.D."/>
            <person name="Santos A.J."/>
        </authorList>
    </citation>
    <scope>NUCLEOTIDE SEQUENCE</scope>
    <source>
        <tissue evidence="2">Shoot tissue taken approximately 20 cm above the soil surface</tissue>
    </source>
</reference>
<dbReference type="EMBL" id="GBRH01246760">
    <property type="protein sequence ID" value="JAD51135.1"/>
    <property type="molecule type" value="Transcribed_RNA"/>
</dbReference>
<reference evidence="2" key="2">
    <citation type="journal article" date="2015" name="Data Brief">
        <title>Shoot transcriptome of the giant reed, Arundo donax.</title>
        <authorList>
            <person name="Barrero R.A."/>
            <person name="Guerrero F.D."/>
            <person name="Moolhuijzen P."/>
            <person name="Goolsby J.A."/>
            <person name="Tidwell J."/>
            <person name="Bellgard S.E."/>
            <person name="Bellgard M.I."/>
        </authorList>
    </citation>
    <scope>NUCLEOTIDE SEQUENCE</scope>
    <source>
        <tissue evidence="2">Shoot tissue taken approximately 20 cm above the soil surface</tissue>
    </source>
</reference>
<feature type="compositionally biased region" description="Basic and acidic residues" evidence="1">
    <location>
        <begin position="13"/>
        <end position="24"/>
    </location>
</feature>
<evidence type="ECO:0000256" key="1">
    <source>
        <dbReference type="SAM" id="MobiDB-lite"/>
    </source>
</evidence>
<evidence type="ECO:0000313" key="2">
    <source>
        <dbReference type="EMBL" id="JAD51135.1"/>
    </source>
</evidence>
<sequence length="44" mass="4944">MYPIPLVGITESDTVKEKDKRETKNSTPPLCYSYSKPPDSGRVD</sequence>
<feature type="region of interest" description="Disordered" evidence="1">
    <location>
        <begin position="1"/>
        <end position="44"/>
    </location>
</feature>
<name>A0A0A9AQG5_ARUDO</name>
<organism evidence="2">
    <name type="scientific">Arundo donax</name>
    <name type="common">Giant reed</name>
    <name type="synonym">Donax arundinaceus</name>
    <dbReference type="NCBI Taxonomy" id="35708"/>
    <lineage>
        <taxon>Eukaryota</taxon>
        <taxon>Viridiplantae</taxon>
        <taxon>Streptophyta</taxon>
        <taxon>Embryophyta</taxon>
        <taxon>Tracheophyta</taxon>
        <taxon>Spermatophyta</taxon>
        <taxon>Magnoliopsida</taxon>
        <taxon>Liliopsida</taxon>
        <taxon>Poales</taxon>
        <taxon>Poaceae</taxon>
        <taxon>PACMAD clade</taxon>
        <taxon>Arundinoideae</taxon>
        <taxon>Arundineae</taxon>
        <taxon>Arundo</taxon>
    </lineage>
</organism>
<accession>A0A0A9AQG5</accession>
<dbReference type="AlphaFoldDB" id="A0A0A9AQG5"/>
<proteinExistence type="predicted"/>
<protein>
    <submittedName>
        <fullName evidence="2">Uncharacterized protein</fullName>
    </submittedName>
</protein>